<evidence type="ECO:0000256" key="1">
    <source>
        <dbReference type="SAM" id="MobiDB-lite"/>
    </source>
</evidence>
<sequence>MLVWPPLVVLVISEEPKQIHQKVAKSSRYIYGVHRSIKNKNLIMAAYEKNRGGSSVEDAEMQSLFTDDSPREKKRNFPNQPIKGLALALLLASIAFIFFSFSNQSSKWFLFRCQRPYSSTAAPSTSAPVTLSNNRPPNSNYTPQKKSITNISHILFGIGGSAKTWKDRKHYSELWWKAGIMRGFVWLDEDPTSTSTSTSTSTTQQSSWPPASPPYRVSKQPDSRFNQPAVRIARIVLESFRLGLPNVRWFVMGDDDTVFFAHNLVSVLSKYDHRQMYYVGGNSESVEQDVMHSYGMAFGGGGFAISYALAAELHNKLDGCIGRYSNLYGSDERIMACLSEIGVPLTPELGFHQVDIREDPYGLLAAHPLAPLVSLHHLDAVNPLFPTKTQLESLKKLISAYEADPGRTLQQSFCHDHKRNWSVSLSWAYTVQIYPYLMSARDLGIAFRTFKTWRSWSDGPFTFNTRPISADPCVRPLVYFLDHVTNKKNNNNNNNNNDHETLSTYRRHVADSSKFCERKDYHAALAVNVVNVTAPKMERDEWEKAPRRQCCEILNGNSSSDGADQPRVLHIKISRCE</sequence>
<dbReference type="EMBL" id="JBBNAE010000001">
    <property type="protein sequence ID" value="KAK9154357.1"/>
    <property type="molecule type" value="Genomic_DNA"/>
</dbReference>
<proteinExistence type="predicted"/>
<evidence type="ECO:0000313" key="3">
    <source>
        <dbReference type="Proteomes" id="UP001417504"/>
    </source>
</evidence>
<dbReference type="PANTHER" id="PTHR10811">
    <property type="entry name" value="FRINGE-RELATED"/>
    <property type="match status" value="1"/>
</dbReference>
<name>A0AAP0PS27_9MAGN</name>
<feature type="compositionally biased region" description="Polar residues" evidence="1">
    <location>
        <begin position="133"/>
        <end position="145"/>
    </location>
</feature>
<dbReference type="Gene3D" id="3.90.550.50">
    <property type="match status" value="1"/>
</dbReference>
<gene>
    <name evidence="2" type="ORF">Sjap_001837</name>
</gene>
<dbReference type="Proteomes" id="UP001417504">
    <property type="component" value="Unassembled WGS sequence"/>
</dbReference>
<dbReference type="InterPro" id="IPR006740">
    <property type="entry name" value="DUF604"/>
</dbReference>
<keyword evidence="3" id="KW-1185">Reference proteome</keyword>
<protein>
    <submittedName>
        <fullName evidence="2">Uncharacterized protein</fullName>
    </submittedName>
</protein>
<reference evidence="2 3" key="1">
    <citation type="submission" date="2024-01" db="EMBL/GenBank/DDBJ databases">
        <title>Genome assemblies of Stephania.</title>
        <authorList>
            <person name="Yang L."/>
        </authorList>
    </citation>
    <scope>NUCLEOTIDE SEQUENCE [LARGE SCALE GENOMIC DNA]</scope>
    <source>
        <strain evidence="2">QJT</strain>
        <tissue evidence="2">Leaf</tissue>
    </source>
</reference>
<comment type="caution">
    <text evidence="2">The sequence shown here is derived from an EMBL/GenBank/DDBJ whole genome shotgun (WGS) entry which is preliminary data.</text>
</comment>
<feature type="region of interest" description="Disordered" evidence="1">
    <location>
        <begin position="119"/>
        <end position="145"/>
    </location>
</feature>
<dbReference type="FunFam" id="3.90.550.50:FF:000006">
    <property type="entry name" value="Fringe-related protein-like"/>
    <property type="match status" value="1"/>
</dbReference>
<accession>A0AAP0PS27</accession>
<evidence type="ECO:0000313" key="2">
    <source>
        <dbReference type="EMBL" id="KAK9154357.1"/>
    </source>
</evidence>
<dbReference type="AlphaFoldDB" id="A0AAP0PS27"/>
<organism evidence="2 3">
    <name type="scientific">Stephania japonica</name>
    <dbReference type="NCBI Taxonomy" id="461633"/>
    <lineage>
        <taxon>Eukaryota</taxon>
        <taxon>Viridiplantae</taxon>
        <taxon>Streptophyta</taxon>
        <taxon>Embryophyta</taxon>
        <taxon>Tracheophyta</taxon>
        <taxon>Spermatophyta</taxon>
        <taxon>Magnoliopsida</taxon>
        <taxon>Ranunculales</taxon>
        <taxon>Menispermaceae</taxon>
        <taxon>Menispermoideae</taxon>
        <taxon>Cissampelideae</taxon>
        <taxon>Stephania</taxon>
    </lineage>
</organism>
<feature type="region of interest" description="Disordered" evidence="1">
    <location>
        <begin position="195"/>
        <end position="223"/>
    </location>
</feature>
<feature type="compositionally biased region" description="Low complexity" evidence="1">
    <location>
        <begin position="119"/>
        <end position="132"/>
    </location>
</feature>
<feature type="compositionally biased region" description="Low complexity" evidence="1">
    <location>
        <begin position="195"/>
        <end position="207"/>
    </location>
</feature>
<dbReference type="Pfam" id="PF04646">
    <property type="entry name" value="DUF604"/>
    <property type="match status" value="1"/>
</dbReference>